<proteinExistence type="predicted"/>
<name>A0A411CG55_9CAUD</name>
<evidence type="ECO:0000313" key="1">
    <source>
        <dbReference type="EMBL" id="QAY12816.1"/>
    </source>
</evidence>
<sequence length="53" mass="6247">MSWFKSKKEKTQQITEPSRLSLDILDIPGIDDEIDKCVCAEDFLDLLEKYRKN</sequence>
<evidence type="ECO:0000313" key="2">
    <source>
        <dbReference type="Proteomes" id="UP000290874"/>
    </source>
</evidence>
<dbReference type="EMBL" id="MK359351">
    <property type="protein sequence ID" value="QAY12816.1"/>
    <property type="molecule type" value="Genomic_DNA"/>
</dbReference>
<dbReference type="Proteomes" id="UP000290874">
    <property type="component" value="Segment"/>
</dbReference>
<organism evidence="1 2">
    <name type="scientific">Streptomyces phage BoomerJR</name>
    <dbReference type="NCBI Taxonomy" id="2502449"/>
    <lineage>
        <taxon>Viruses</taxon>
        <taxon>Duplodnaviria</taxon>
        <taxon>Heunggongvirae</taxon>
        <taxon>Uroviricota</taxon>
        <taxon>Caudoviricetes</taxon>
        <taxon>Stanwilliamsviridae</taxon>
        <taxon>Boydwoodruffvirinae</taxon>
        <taxon>Karimacvirus</taxon>
        <taxon>Karimacvirus yaboi</taxon>
        <taxon>Streptomyces virus Yaboi</taxon>
    </lineage>
</organism>
<reference evidence="1 2" key="1">
    <citation type="submission" date="2019-01" db="EMBL/GenBank/DDBJ databases">
        <authorList>
            <person name="Harback M.R."/>
            <person name="Lyon D.B."/>
            <person name="Yucebas K."/>
            <person name="Mousa M."/>
            <person name="Kling S."/>
            <person name="Yavner J."/>
            <person name="Shaffer C.D."/>
            <person name="Weston-Hafer K.A."/>
            <person name="Garlena R.A."/>
            <person name="Russell D.A."/>
            <person name="Pope W.H."/>
            <person name="Jacobs-Sera D."/>
            <person name="Hendrix R.W."/>
            <person name="Hatfull G.F."/>
        </authorList>
    </citation>
    <scope>NUCLEOTIDE SEQUENCE [LARGE SCALE GENOMIC DNA]</scope>
</reference>
<protein>
    <submittedName>
        <fullName evidence="1">Uncharacterized protein</fullName>
    </submittedName>
</protein>
<gene>
    <name evidence="1" type="primary">200</name>
    <name evidence="1" type="ORF">SEA_BOOMERJR_200</name>
</gene>
<accession>A0A411CG55</accession>